<keyword evidence="5" id="KW-0136">Cellulose degradation</keyword>
<evidence type="ECO:0000259" key="10">
    <source>
        <dbReference type="Pfam" id="PF00759"/>
    </source>
</evidence>
<comment type="similarity">
    <text evidence="2">Belongs to the glycosyl hydrolase 9 (cellulase E) family.</text>
</comment>
<dbReference type="InterPro" id="IPR008928">
    <property type="entry name" value="6-hairpin_glycosidase_sf"/>
</dbReference>
<evidence type="ECO:0000256" key="9">
    <source>
        <dbReference type="SAM" id="SignalP"/>
    </source>
</evidence>
<sequence length="109" mass="12126">MRSLRFAAVAVMVVVLCPAVTTPAPCSSGDADYDYDEVLHKSLLFYEAQRSGFLPTSQRVTWRRDSATDDAIDPDTNQRIDLEGGYYDGGSGSCPLRKLHFSQTPQRHK</sequence>
<evidence type="ECO:0000256" key="4">
    <source>
        <dbReference type="ARBA" id="ARBA00022801"/>
    </source>
</evidence>
<name>A0A5B7IJV4_PORTR</name>
<dbReference type="AlphaFoldDB" id="A0A5B7IJV4"/>
<feature type="chain" id="PRO_5022950634" description="cellulase" evidence="9">
    <location>
        <begin position="20"/>
        <end position="109"/>
    </location>
</feature>
<dbReference type="PANTHER" id="PTHR22298">
    <property type="entry name" value="ENDO-1,4-BETA-GLUCANASE"/>
    <property type="match status" value="1"/>
</dbReference>
<evidence type="ECO:0000256" key="1">
    <source>
        <dbReference type="ARBA" id="ARBA00000966"/>
    </source>
</evidence>
<feature type="domain" description="Glycoside hydrolase family 9" evidence="10">
    <location>
        <begin position="35"/>
        <end position="90"/>
    </location>
</feature>
<comment type="catalytic activity">
    <reaction evidence="1">
        <text>Endohydrolysis of (1-&gt;4)-beta-D-glucosidic linkages in cellulose, lichenin and cereal beta-D-glucans.</text>
        <dbReference type="EC" id="3.2.1.4"/>
    </reaction>
</comment>
<keyword evidence="6" id="KW-0119">Carbohydrate metabolism</keyword>
<dbReference type="EC" id="3.2.1.4" evidence="3"/>
<evidence type="ECO:0000256" key="2">
    <source>
        <dbReference type="ARBA" id="ARBA00007072"/>
    </source>
</evidence>
<dbReference type="GO" id="GO:0008810">
    <property type="term" value="F:cellulase activity"/>
    <property type="evidence" value="ECO:0007669"/>
    <property type="project" value="UniProtKB-EC"/>
</dbReference>
<proteinExistence type="inferred from homology"/>
<evidence type="ECO:0000256" key="5">
    <source>
        <dbReference type="ARBA" id="ARBA00023001"/>
    </source>
</evidence>
<evidence type="ECO:0000256" key="7">
    <source>
        <dbReference type="ARBA" id="ARBA00023295"/>
    </source>
</evidence>
<comment type="caution">
    <text evidence="11">The sequence shown here is derived from an EMBL/GenBank/DDBJ whole genome shotgun (WGS) entry which is preliminary data.</text>
</comment>
<keyword evidence="7" id="KW-0326">Glycosidase</keyword>
<dbReference type="OrthoDB" id="10257085at2759"/>
<dbReference type="SUPFAM" id="SSF48208">
    <property type="entry name" value="Six-hairpin glycosidases"/>
    <property type="match status" value="1"/>
</dbReference>
<evidence type="ECO:0000256" key="6">
    <source>
        <dbReference type="ARBA" id="ARBA00023277"/>
    </source>
</evidence>
<protein>
    <recommendedName>
        <fullName evidence="3">cellulase</fullName>
        <ecNumber evidence="3">3.2.1.4</ecNumber>
    </recommendedName>
</protein>
<evidence type="ECO:0000256" key="8">
    <source>
        <dbReference type="ARBA" id="ARBA00023326"/>
    </source>
</evidence>
<dbReference type="Pfam" id="PF00759">
    <property type="entry name" value="Glyco_hydro_9"/>
    <property type="match status" value="1"/>
</dbReference>
<dbReference type="Gene3D" id="1.50.10.10">
    <property type="match status" value="1"/>
</dbReference>
<evidence type="ECO:0000256" key="3">
    <source>
        <dbReference type="ARBA" id="ARBA00012601"/>
    </source>
</evidence>
<dbReference type="Proteomes" id="UP000324222">
    <property type="component" value="Unassembled WGS sequence"/>
</dbReference>
<feature type="signal peptide" evidence="9">
    <location>
        <begin position="1"/>
        <end position="19"/>
    </location>
</feature>
<keyword evidence="8" id="KW-0624">Polysaccharide degradation</keyword>
<keyword evidence="4" id="KW-0378">Hydrolase</keyword>
<dbReference type="EMBL" id="VSRR010060234">
    <property type="protein sequence ID" value="MPC82605.1"/>
    <property type="molecule type" value="Genomic_DNA"/>
</dbReference>
<dbReference type="InterPro" id="IPR001701">
    <property type="entry name" value="Glyco_hydro_9"/>
</dbReference>
<organism evidence="11 12">
    <name type="scientific">Portunus trituberculatus</name>
    <name type="common">Swimming crab</name>
    <name type="synonym">Neptunus trituberculatus</name>
    <dbReference type="NCBI Taxonomy" id="210409"/>
    <lineage>
        <taxon>Eukaryota</taxon>
        <taxon>Metazoa</taxon>
        <taxon>Ecdysozoa</taxon>
        <taxon>Arthropoda</taxon>
        <taxon>Crustacea</taxon>
        <taxon>Multicrustacea</taxon>
        <taxon>Malacostraca</taxon>
        <taxon>Eumalacostraca</taxon>
        <taxon>Eucarida</taxon>
        <taxon>Decapoda</taxon>
        <taxon>Pleocyemata</taxon>
        <taxon>Brachyura</taxon>
        <taxon>Eubrachyura</taxon>
        <taxon>Portunoidea</taxon>
        <taxon>Portunidae</taxon>
        <taxon>Portuninae</taxon>
        <taxon>Portunus</taxon>
    </lineage>
</organism>
<dbReference type="InterPro" id="IPR012341">
    <property type="entry name" value="6hp_glycosidase-like_sf"/>
</dbReference>
<dbReference type="GO" id="GO:0030245">
    <property type="term" value="P:cellulose catabolic process"/>
    <property type="evidence" value="ECO:0007669"/>
    <property type="project" value="UniProtKB-KW"/>
</dbReference>
<keyword evidence="12" id="KW-1185">Reference proteome</keyword>
<gene>
    <name evidence="11" type="primary">GUN</name>
    <name evidence="11" type="ORF">E2C01_077280</name>
</gene>
<keyword evidence="9" id="KW-0732">Signal</keyword>
<reference evidence="11 12" key="1">
    <citation type="submission" date="2019-05" db="EMBL/GenBank/DDBJ databases">
        <title>Another draft genome of Portunus trituberculatus and its Hox gene families provides insights of decapod evolution.</title>
        <authorList>
            <person name="Jeong J.-H."/>
            <person name="Song I."/>
            <person name="Kim S."/>
            <person name="Choi T."/>
            <person name="Kim D."/>
            <person name="Ryu S."/>
            <person name="Kim W."/>
        </authorList>
    </citation>
    <scope>NUCLEOTIDE SEQUENCE [LARGE SCALE GENOMIC DNA]</scope>
    <source>
        <tissue evidence="11">Muscle</tissue>
    </source>
</reference>
<evidence type="ECO:0000313" key="12">
    <source>
        <dbReference type="Proteomes" id="UP000324222"/>
    </source>
</evidence>
<evidence type="ECO:0000313" key="11">
    <source>
        <dbReference type="EMBL" id="MPC82605.1"/>
    </source>
</evidence>
<accession>A0A5B7IJV4</accession>